<organism evidence="4 5">
    <name type="scientific">Marinimicrococcus flavescens</name>
    <dbReference type="NCBI Taxonomy" id="3031815"/>
    <lineage>
        <taxon>Bacteria</taxon>
        <taxon>Pseudomonadati</taxon>
        <taxon>Pseudomonadota</taxon>
        <taxon>Alphaproteobacteria</taxon>
        <taxon>Geminicoccales</taxon>
        <taxon>Geminicoccaceae</taxon>
        <taxon>Marinimicrococcus</taxon>
    </lineage>
</organism>
<dbReference type="HAMAP" id="MF_00385">
    <property type="entry name" value="Ribosomal_bS16"/>
    <property type="match status" value="1"/>
</dbReference>
<dbReference type="EMBL" id="JARGEQ010000126">
    <property type="protein sequence ID" value="MDF1587148.1"/>
    <property type="molecule type" value="Genomic_DNA"/>
</dbReference>
<dbReference type="NCBIfam" id="TIGR00002">
    <property type="entry name" value="S16"/>
    <property type="match status" value="1"/>
</dbReference>
<dbReference type="PANTHER" id="PTHR12919">
    <property type="entry name" value="30S RIBOSOMAL PROTEIN S16"/>
    <property type="match status" value="1"/>
</dbReference>
<keyword evidence="2 3" id="KW-0687">Ribonucleoprotein</keyword>
<evidence type="ECO:0000313" key="5">
    <source>
        <dbReference type="Proteomes" id="UP001301140"/>
    </source>
</evidence>
<dbReference type="SUPFAM" id="SSF54565">
    <property type="entry name" value="Ribosomal protein S16"/>
    <property type="match status" value="1"/>
</dbReference>
<keyword evidence="1 3" id="KW-0689">Ribosomal protein</keyword>
<evidence type="ECO:0000313" key="4">
    <source>
        <dbReference type="EMBL" id="MDF1587148.1"/>
    </source>
</evidence>
<dbReference type="GO" id="GO:0005737">
    <property type="term" value="C:cytoplasm"/>
    <property type="evidence" value="ECO:0007669"/>
    <property type="project" value="UniProtKB-ARBA"/>
</dbReference>
<keyword evidence="5" id="KW-1185">Reference proteome</keyword>
<dbReference type="RefSeq" id="WP_407660513.1">
    <property type="nucleotide sequence ID" value="NZ_JARGEQ010000126.1"/>
</dbReference>
<gene>
    <name evidence="3 4" type="primary">rpsP</name>
    <name evidence="4" type="ORF">PZ740_12245</name>
</gene>
<dbReference type="PROSITE" id="PS00732">
    <property type="entry name" value="RIBOSOMAL_S16"/>
    <property type="match status" value="1"/>
</dbReference>
<comment type="caution">
    <text evidence="4">The sequence shown here is derived from an EMBL/GenBank/DDBJ whole genome shotgun (WGS) entry which is preliminary data.</text>
</comment>
<dbReference type="GO" id="GO:0003735">
    <property type="term" value="F:structural constituent of ribosome"/>
    <property type="evidence" value="ECO:0007669"/>
    <property type="project" value="InterPro"/>
</dbReference>
<dbReference type="GO" id="GO:0015935">
    <property type="term" value="C:small ribosomal subunit"/>
    <property type="evidence" value="ECO:0007669"/>
    <property type="project" value="TreeGrafter"/>
</dbReference>
<dbReference type="AlphaFoldDB" id="A0AAP3XSD8"/>
<sequence>MAVRIRLARGGAKKRPYYRIVAADSRSPRDGRFLEKLGTYNPLLPGDAEQRVTLNEPRIRHWLEQGAQVSDRVARFLDRAGITSNTVHHKGTGKRAAEIAAKKAAAEAEANA</sequence>
<dbReference type="InterPro" id="IPR000307">
    <property type="entry name" value="Ribosomal_bS16"/>
</dbReference>
<dbReference type="GO" id="GO:0006412">
    <property type="term" value="P:translation"/>
    <property type="evidence" value="ECO:0007669"/>
    <property type="project" value="UniProtKB-UniRule"/>
</dbReference>
<dbReference type="InterPro" id="IPR020592">
    <property type="entry name" value="Ribosomal_bS16_CS"/>
</dbReference>
<reference evidence="4 5" key="1">
    <citation type="submission" date="2023-03" db="EMBL/GenBank/DDBJ databases">
        <title>YIM 152171 draft genome.</title>
        <authorList>
            <person name="Yang Z."/>
        </authorList>
    </citation>
    <scope>NUCLEOTIDE SEQUENCE [LARGE SCALE GENOMIC DNA]</scope>
    <source>
        <strain evidence="4 5">YIM 152171</strain>
    </source>
</reference>
<dbReference type="PANTHER" id="PTHR12919:SF20">
    <property type="entry name" value="SMALL RIBOSOMAL SUBUNIT PROTEIN BS16M"/>
    <property type="match status" value="1"/>
</dbReference>
<proteinExistence type="inferred from homology"/>
<evidence type="ECO:0000256" key="1">
    <source>
        <dbReference type="ARBA" id="ARBA00022980"/>
    </source>
</evidence>
<evidence type="ECO:0000256" key="2">
    <source>
        <dbReference type="ARBA" id="ARBA00023274"/>
    </source>
</evidence>
<accession>A0AAP3XSD8</accession>
<dbReference type="InterPro" id="IPR023803">
    <property type="entry name" value="Ribosomal_bS16_dom_sf"/>
</dbReference>
<name>A0AAP3XSD8_9PROT</name>
<dbReference type="Gene3D" id="3.30.1320.10">
    <property type="match status" value="1"/>
</dbReference>
<dbReference type="Pfam" id="PF00886">
    <property type="entry name" value="Ribosomal_S16"/>
    <property type="match status" value="1"/>
</dbReference>
<evidence type="ECO:0000256" key="3">
    <source>
        <dbReference type="HAMAP-Rule" id="MF_00385"/>
    </source>
</evidence>
<comment type="similarity">
    <text evidence="3">Belongs to the bacterial ribosomal protein bS16 family.</text>
</comment>
<dbReference type="Proteomes" id="UP001301140">
    <property type="component" value="Unassembled WGS sequence"/>
</dbReference>
<protein>
    <recommendedName>
        <fullName evidence="3">Small ribosomal subunit protein bS16</fullName>
    </recommendedName>
</protein>